<dbReference type="GeneID" id="25278907"/>
<dbReference type="Proteomes" id="UP000027920">
    <property type="component" value="Unassembled WGS sequence"/>
</dbReference>
<comment type="caution">
    <text evidence="8">The sequence shown here is derived from an EMBL/GenBank/DDBJ whole genome shotgun (WGS) entry which is preliminary data.</text>
</comment>
<evidence type="ECO:0000256" key="2">
    <source>
        <dbReference type="ARBA" id="ARBA00023015"/>
    </source>
</evidence>
<dbReference type="CDD" id="cd12148">
    <property type="entry name" value="fungal_TF_MHR"/>
    <property type="match status" value="1"/>
</dbReference>
<dbReference type="EMBL" id="AMGV01000003">
    <property type="protein sequence ID" value="KEF59130.1"/>
    <property type="molecule type" value="Genomic_DNA"/>
</dbReference>
<dbReference type="HOGENOM" id="CLU_009239_2_0_1"/>
<keyword evidence="4" id="KW-0804">Transcription</keyword>
<organism evidence="8 9">
    <name type="scientific">Exophiala aquamarina CBS 119918</name>
    <dbReference type="NCBI Taxonomy" id="1182545"/>
    <lineage>
        <taxon>Eukaryota</taxon>
        <taxon>Fungi</taxon>
        <taxon>Dikarya</taxon>
        <taxon>Ascomycota</taxon>
        <taxon>Pezizomycotina</taxon>
        <taxon>Eurotiomycetes</taxon>
        <taxon>Chaetothyriomycetidae</taxon>
        <taxon>Chaetothyriales</taxon>
        <taxon>Herpotrichiellaceae</taxon>
        <taxon>Exophiala</taxon>
    </lineage>
</organism>
<evidence type="ECO:0000256" key="3">
    <source>
        <dbReference type="ARBA" id="ARBA00023125"/>
    </source>
</evidence>
<protein>
    <recommendedName>
        <fullName evidence="7">Xylanolytic transcriptional activator regulatory domain-containing protein</fullName>
    </recommendedName>
</protein>
<name>A0A072PUB6_9EURO</name>
<proteinExistence type="predicted"/>
<dbReference type="PANTHER" id="PTHR47540">
    <property type="entry name" value="THIAMINE REPRESSIBLE GENES REGULATORY PROTEIN THI5"/>
    <property type="match status" value="1"/>
</dbReference>
<feature type="transmembrane region" description="Helical" evidence="6">
    <location>
        <begin position="357"/>
        <end position="380"/>
    </location>
</feature>
<feature type="domain" description="Xylanolytic transcriptional activator regulatory" evidence="7">
    <location>
        <begin position="132"/>
        <end position="206"/>
    </location>
</feature>
<evidence type="ECO:0000313" key="9">
    <source>
        <dbReference type="Proteomes" id="UP000027920"/>
    </source>
</evidence>
<dbReference type="SMART" id="SM00906">
    <property type="entry name" value="Fungal_trans"/>
    <property type="match status" value="1"/>
</dbReference>
<gene>
    <name evidence="8" type="ORF">A1O9_03974</name>
</gene>
<dbReference type="InterPro" id="IPR051711">
    <property type="entry name" value="Stress_Response_Reg"/>
</dbReference>
<dbReference type="RefSeq" id="XP_013261720.1">
    <property type="nucleotide sequence ID" value="XM_013406266.1"/>
</dbReference>
<accession>A0A072PUB6</accession>
<evidence type="ECO:0000313" key="8">
    <source>
        <dbReference type="EMBL" id="KEF59130.1"/>
    </source>
</evidence>
<dbReference type="PANTHER" id="PTHR47540:SF4">
    <property type="entry name" value="TRANSCRIPTION FACTOR RGLT"/>
    <property type="match status" value="1"/>
</dbReference>
<dbReference type="Pfam" id="PF04082">
    <property type="entry name" value="Fungal_trans"/>
    <property type="match status" value="1"/>
</dbReference>
<dbReference type="AlphaFoldDB" id="A0A072PUB6"/>
<dbReference type="GO" id="GO:0008270">
    <property type="term" value="F:zinc ion binding"/>
    <property type="evidence" value="ECO:0007669"/>
    <property type="project" value="InterPro"/>
</dbReference>
<dbReference type="STRING" id="1182545.A0A072PUB6"/>
<keyword evidence="6" id="KW-0812">Transmembrane</keyword>
<dbReference type="VEuPathDB" id="FungiDB:A1O9_03974"/>
<dbReference type="GO" id="GO:0043565">
    <property type="term" value="F:sequence-specific DNA binding"/>
    <property type="evidence" value="ECO:0007669"/>
    <property type="project" value="TreeGrafter"/>
</dbReference>
<evidence type="ECO:0000256" key="4">
    <source>
        <dbReference type="ARBA" id="ARBA00023163"/>
    </source>
</evidence>
<evidence type="ECO:0000256" key="5">
    <source>
        <dbReference type="ARBA" id="ARBA00023242"/>
    </source>
</evidence>
<keyword evidence="3" id="KW-0238">DNA-binding</keyword>
<dbReference type="GO" id="GO:0045944">
    <property type="term" value="P:positive regulation of transcription by RNA polymerase II"/>
    <property type="evidence" value="ECO:0007669"/>
    <property type="project" value="TreeGrafter"/>
</dbReference>
<evidence type="ECO:0000256" key="6">
    <source>
        <dbReference type="SAM" id="Phobius"/>
    </source>
</evidence>
<dbReference type="InterPro" id="IPR007219">
    <property type="entry name" value="XnlR_reg_dom"/>
</dbReference>
<reference evidence="8 9" key="1">
    <citation type="submission" date="2013-03" db="EMBL/GenBank/DDBJ databases">
        <title>The Genome Sequence of Exophiala aquamarina CBS 119918.</title>
        <authorList>
            <consortium name="The Broad Institute Genomics Platform"/>
            <person name="Cuomo C."/>
            <person name="de Hoog S."/>
            <person name="Gorbushina A."/>
            <person name="Walker B."/>
            <person name="Young S.K."/>
            <person name="Zeng Q."/>
            <person name="Gargeya S."/>
            <person name="Fitzgerald M."/>
            <person name="Haas B."/>
            <person name="Abouelleil A."/>
            <person name="Allen A.W."/>
            <person name="Alvarado L."/>
            <person name="Arachchi H.M."/>
            <person name="Berlin A.M."/>
            <person name="Chapman S.B."/>
            <person name="Gainer-Dewar J."/>
            <person name="Goldberg J."/>
            <person name="Griggs A."/>
            <person name="Gujja S."/>
            <person name="Hansen M."/>
            <person name="Howarth C."/>
            <person name="Imamovic A."/>
            <person name="Ireland A."/>
            <person name="Larimer J."/>
            <person name="McCowan C."/>
            <person name="Murphy C."/>
            <person name="Pearson M."/>
            <person name="Poon T.W."/>
            <person name="Priest M."/>
            <person name="Roberts A."/>
            <person name="Saif S."/>
            <person name="Shea T."/>
            <person name="Sisk P."/>
            <person name="Sykes S."/>
            <person name="Wortman J."/>
            <person name="Nusbaum C."/>
            <person name="Birren B."/>
        </authorList>
    </citation>
    <scope>NUCLEOTIDE SEQUENCE [LARGE SCALE GENOMIC DNA]</scope>
    <source>
        <strain evidence="8 9">CBS 119918</strain>
    </source>
</reference>
<evidence type="ECO:0000256" key="1">
    <source>
        <dbReference type="ARBA" id="ARBA00004123"/>
    </source>
</evidence>
<dbReference type="GO" id="GO:0006351">
    <property type="term" value="P:DNA-templated transcription"/>
    <property type="evidence" value="ECO:0007669"/>
    <property type="project" value="InterPro"/>
</dbReference>
<comment type="subcellular location">
    <subcellularLocation>
        <location evidence="1">Nucleus</location>
    </subcellularLocation>
</comment>
<keyword evidence="2" id="KW-0805">Transcription regulation</keyword>
<sequence length="548" mass="61889">MPLPKFPEPQELPTREEADSLLELYFRFGTPTYRFLHRSTMDDWTSHLLNGDPQLMSEAACVLLVFAQSLLYTKGGDRYASAGDSDLHRSTFYSERAKSLLSQEPGPASLSSVQARLALCLYLLSTFRINECRFTFSMACAIVTSIGLHRKTRGEAKDDHIVMESRKRTFWCAYVLDGYLSVMLGRPRMLRDQDIDQLYPRNIDDQDLLSAESPEELPLHGNLEAFIAHAELAKLMGRNSDLLYPLEPLTDTQVLDRTSNMLDFLVGWKEKLPEFLKPREKTLAGKRTFERQNTVLKFAYSHMKILVTRRSLLSDFSSLGGSIPAIKDERALRHIQQCADAISTVISTTYDMIQRGVLYQGFWFTPYVALVALSTLYVFIIQKSRSPLPGTALPQVESLLEKARHCQDFLTALSPKGSQQRRHHELLDRLRLRAEKDASRAKQAAKKLSTTQVGVMMSSPHRVPATSEIAKGVEASNDTLNEAMGIIVPQTPSNGENNEVLTEDAGAITSQFTPSEDDFVFQNLLKWDWEHLDTVGFPGEWDPFSLQV</sequence>
<dbReference type="OrthoDB" id="2579025at2759"/>
<dbReference type="GO" id="GO:0005634">
    <property type="term" value="C:nucleus"/>
    <property type="evidence" value="ECO:0007669"/>
    <property type="project" value="UniProtKB-SubCell"/>
</dbReference>
<keyword evidence="5" id="KW-0539">Nucleus</keyword>
<keyword evidence="6" id="KW-0472">Membrane</keyword>
<evidence type="ECO:0000259" key="7">
    <source>
        <dbReference type="SMART" id="SM00906"/>
    </source>
</evidence>
<keyword evidence="6" id="KW-1133">Transmembrane helix</keyword>
<keyword evidence="9" id="KW-1185">Reference proteome</keyword>